<accession>A0A9P7GA23</accession>
<keyword evidence="1" id="KW-0812">Transmembrane</keyword>
<dbReference type="SUPFAM" id="SSF52087">
    <property type="entry name" value="CRAL/TRIO domain"/>
    <property type="match status" value="1"/>
</dbReference>
<evidence type="ECO:0000313" key="2">
    <source>
        <dbReference type="EMBL" id="KAG5646253.1"/>
    </source>
</evidence>
<dbReference type="Proteomes" id="UP000775547">
    <property type="component" value="Unassembled WGS sequence"/>
</dbReference>
<name>A0A9P7GA23_9AGAR</name>
<organism evidence="2 3">
    <name type="scientific">Asterophora parasitica</name>
    <dbReference type="NCBI Taxonomy" id="117018"/>
    <lineage>
        <taxon>Eukaryota</taxon>
        <taxon>Fungi</taxon>
        <taxon>Dikarya</taxon>
        <taxon>Basidiomycota</taxon>
        <taxon>Agaricomycotina</taxon>
        <taxon>Agaricomycetes</taxon>
        <taxon>Agaricomycetidae</taxon>
        <taxon>Agaricales</taxon>
        <taxon>Tricholomatineae</taxon>
        <taxon>Lyophyllaceae</taxon>
        <taxon>Asterophora</taxon>
    </lineage>
</organism>
<keyword evidence="1" id="KW-1133">Transmembrane helix</keyword>
<feature type="transmembrane region" description="Helical" evidence="1">
    <location>
        <begin position="219"/>
        <end position="236"/>
    </location>
</feature>
<keyword evidence="1" id="KW-0472">Membrane</keyword>
<evidence type="ECO:0000256" key="1">
    <source>
        <dbReference type="SAM" id="Phobius"/>
    </source>
</evidence>
<evidence type="ECO:0000313" key="3">
    <source>
        <dbReference type="Proteomes" id="UP000775547"/>
    </source>
</evidence>
<sequence>MLHCLPANAHDPFGRPILLVELLPLDVTPDAVKPKIVQTFERLRRHLRDLNASATAPSPILQYVVLLDLQGLSLKSFVNLSALSAGSLNGYSTAHSRSQDVEVLSWTIREIIPRFPGMLGGDYGGALSARELLDDPLWAQETPSESMAAVHNRILAADPPTSHLPAFTSLSPTSLLNPFFGYPATVSYGSLALHHGRRRKRDLAKTLALLFWIRWRKPLVVGILLAICAIVLRLGTRAHGRSLRSFLGQKSFISFKLGFK</sequence>
<reference evidence="2" key="1">
    <citation type="submission" date="2020-07" db="EMBL/GenBank/DDBJ databases">
        <authorList>
            <person name="Nieuwenhuis M."/>
            <person name="Van De Peppel L.J.J."/>
        </authorList>
    </citation>
    <scope>NUCLEOTIDE SEQUENCE</scope>
    <source>
        <strain evidence="2">AP01</strain>
        <tissue evidence="2">Mycelium</tissue>
    </source>
</reference>
<proteinExistence type="predicted"/>
<protein>
    <submittedName>
        <fullName evidence="2">Uncharacterized protein</fullName>
    </submittedName>
</protein>
<dbReference type="Gene3D" id="3.40.525.10">
    <property type="entry name" value="CRAL-TRIO lipid binding domain"/>
    <property type="match status" value="1"/>
</dbReference>
<dbReference type="OrthoDB" id="75724at2759"/>
<dbReference type="EMBL" id="JABCKV010000024">
    <property type="protein sequence ID" value="KAG5646253.1"/>
    <property type="molecule type" value="Genomic_DNA"/>
</dbReference>
<dbReference type="AlphaFoldDB" id="A0A9P7GA23"/>
<keyword evidence="3" id="KW-1185">Reference proteome</keyword>
<reference evidence="2" key="2">
    <citation type="submission" date="2021-10" db="EMBL/GenBank/DDBJ databases">
        <title>Phylogenomics reveals ancestral predisposition of the termite-cultivated fungus Termitomyces towards a domesticated lifestyle.</title>
        <authorList>
            <person name="Auxier B."/>
            <person name="Grum-Grzhimaylo A."/>
            <person name="Cardenas M.E."/>
            <person name="Lodge J.D."/>
            <person name="Laessoe T."/>
            <person name="Pedersen O."/>
            <person name="Smith M.E."/>
            <person name="Kuyper T.W."/>
            <person name="Franco-Molano E.A."/>
            <person name="Baroni T.J."/>
            <person name="Aanen D.K."/>
        </authorList>
    </citation>
    <scope>NUCLEOTIDE SEQUENCE</scope>
    <source>
        <strain evidence="2">AP01</strain>
        <tissue evidence="2">Mycelium</tissue>
    </source>
</reference>
<gene>
    <name evidence="2" type="ORF">DXG03_004080</name>
</gene>
<comment type="caution">
    <text evidence="2">The sequence shown here is derived from an EMBL/GenBank/DDBJ whole genome shotgun (WGS) entry which is preliminary data.</text>
</comment>
<dbReference type="InterPro" id="IPR036865">
    <property type="entry name" value="CRAL-TRIO_dom_sf"/>
</dbReference>